<dbReference type="InterPro" id="IPR011250">
    <property type="entry name" value="OMP/PagP_B-barrel"/>
</dbReference>
<dbReference type="RefSeq" id="WP_096716456.1">
    <property type="nucleotide sequence ID" value="NZ_MTZV01000001.1"/>
</dbReference>
<evidence type="ECO:0000256" key="1">
    <source>
        <dbReference type="ARBA" id="ARBA00004442"/>
    </source>
</evidence>
<gene>
    <name evidence="4" type="ORF">BWP39_00625</name>
</gene>
<evidence type="ECO:0000256" key="3">
    <source>
        <dbReference type="SAM" id="SignalP"/>
    </source>
</evidence>
<feature type="region of interest" description="Disordered" evidence="2">
    <location>
        <begin position="54"/>
        <end position="157"/>
    </location>
</feature>
<proteinExistence type="predicted"/>
<dbReference type="EMBL" id="MTZV01000001">
    <property type="protein sequence ID" value="PCE28727.1"/>
    <property type="molecule type" value="Genomic_DNA"/>
</dbReference>
<dbReference type="GO" id="GO:0009279">
    <property type="term" value="C:cell outer membrane"/>
    <property type="evidence" value="ECO:0007669"/>
    <property type="project" value="UniProtKB-SubCell"/>
</dbReference>
<dbReference type="SUPFAM" id="SSF56925">
    <property type="entry name" value="OMPA-like"/>
    <property type="match status" value="1"/>
</dbReference>
<name>A0A2A4F6Y3_9BURK</name>
<dbReference type="GO" id="GO:0055085">
    <property type="term" value="P:transmembrane transport"/>
    <property type="evidence" value="ECO:0007669"/>
    <property type="project" value="TreeGrafter"/>
</dbReference>
<dbReference type="OrthoDB" id="9807574at2"/>
<dbReference type="AlphaFoldDB" id="A0A2A4F6Y3"/>
<evidence type="ECO:0000256" key="2">
    <source>
        <dbReference type="SAM" id="MobiDB-lite"/>
    </source>
</evidence>
<dbReference type="Proteomes" id="UP000218022">
    <property type="component" value="Unassembled WGS sequence"/>
</dbReference>
<evidence type="ECO:0000313" key="4">
    <source>
        <dbReference type="EMBL" id="PCE28727.1"/>
    </source>
</evidence>
<dbReference type="PANTHER" id="PTHR36920">
    <property type="match status" value="1"/>
</dbReference>
<dbReference type="Gene3D" id="2.40.160.20">
    <property type="match status" value="1"/>
</dbReference>
<evidence type="ECO:0000313" key="5">
    <source>
        <dbReference type="Proteomes" id="UP000218022"/>
    </source>
</evidence>
<dbReference type="PROSITE" id="PS51257">
    <property type="entry name" value="PROKAR_LIPOPROTEIN"/>
    <property type="match status" value="1"/>
</dbReference>
<comment type="caution">
    <text evidence="4">The sequence shown here is derived from an EMBL/GenBank/DDBJ whole genome shotgun (WGS) entry which is preliminary data.</text>
</comment>
<comment type="subcellular location">
    <subcellularLocation>
        <location evidence="1">Cell outer membrane</location>
    </subcellularLocation>
</comment>
<feature type="compositionally biased region" description="Low complexity" evidence="2">
    <location>
        <begin position="116"/>
        <end position="129"/>
    </location>
</feature>
<accession>A0A2A4F6Y3</accession>
<feature type="signal peptide" evidence="3">
    <location>
        <begin position="1"/>
        <end position="37"/>
    </location>
</feature>
<protein>
    <submittedName>
        <fullName evidence="4">OmpW family protein</fullName>
    </submittedName>
</protein>
<dbReference type="InterPro" id="IPR005618">
    <property type="entry name" value="OMPW"/>
</dbReference>
<organism evidence="4 5">
    <name type="scientific">Paraburkholderia acidicola</name>
    <dbReference type="NCBI Taxonomy" id="1912599"/>
    <lineage>
        <taxon>Bacteria</taxon>
        <taxon>Pseudomonadati</taxon>
        <taxon>Pseudomonadota</taxon>
        <taxon>Betaproteobacteria</taxon>
        <taxon>Burkholderiales</taxon>
        <taxon>Burkholderiaceae</taxon>
        <taxon>Paraburkholderia</taxon>
    </lineage>
</organism>
<reference evidence="4 5" key="1">
    <citation type="submission" date="2017-01" db="EMBL/GenBank/DDBJ databases">
        <title>Whole-Genome Shotgun Sequencing of Two beta-Proteobacterial Species in Search of the Bulgecin Biosynthetic Cluster.</title>
        <authorList>
            <person name="Horsman M.E."/>
            <person name="Marous D.R."/>
            <person name="Li R."/>
            <person name="Oliver R.A."/>
            <person name="Byun B."/>
            <person name="Emrich S.J."/>
            <person name="Boggess B."/>
            <person name="Townsend C.A."/>
            <person name="Mobashery S."/>
        </authorList>
    </citation>
    <scope>NUCLEOTIDE SEQUENCE [LARGE SCALE GENOMIC DNA]</scope>
    <source>
        <strain evidence="4 5">ATCC 31363</strain>
    </source>
</reference>
<feature type="chain" id="PRO_5012607491" evidence="3">
    <location>
        <begin position="38"/>
        <end position="473"/>
    </location>
</feature>
<keyword evidence="3" id="KW-0732">Signal</keyword>
<sequence>MRTGKKQRRESARRGWRAPLSCWLGVTVLACTAPAHAEDGRQSVRWQDGAEGIGFLPDSDVPGFDAHAWGPTPGVKRSGRTNALADPQDDPHLPRLRKFSAEKITLGEAKRDGIPRTSRSSGRSGIGFSDVPTPDDACDPASCATDDETPVRPPAASSPHFIAGVKYDRMPYELHPVDPDMLPDLPTAEGPTWEEQLTGDDRNMIGLGWHFIMPTGRSTPITTKTSALGLGSFSNPGSSVSLGNMNTVALTITHFFTEHIASEIGAGFPPMLTLRGSGSIGLPLGQIFPGIQGKLPLINLANPNSNPLGTSRALLVSTVMKYYLGGREDKIRPFVGIGISYARFTNTNLNSVFQGKLASLGGLLSAGNALGNLQSLLQNPDAIDSLLQAGANLVLPSHTTVSAQIKSTWTPVFMLGTSYQLTRRLWLTGMVTYIPLRTTITLNINQPGKVLASNTTRISANPLLGSLLLDYRF</sequence>
<dbReference type="PANTHER" id="PTHR36920:SF1">
    <property type="entry name" value="OUTER MEMBRANE PROTEIN W"/>
    <property type="match status" value="1"/>
</dbReference>